<feature type="region of interest" description="Disordered" evidence="1">
    <location>
        <begin position="1"/>
        <end position="43"/>
    </location>
</feature>
<dbReference type="KEGG" id="cfr:116660461"/>
<feature type="compositionally biased region" description="Polar residues" evidence="1">
    <location>
        <begin position="177"/>
        <end position="188"/>
    </location>
</feature>
<reference evidence="3" key="1">
    <citation type="submission" date="2025-08" db="UniProtKB">
        <authorList>
            <consortium name="RefSeq"/>
        </authorList>
    </citation>
    <scope>IDENTIFICATION</scope>
    <source>
        <tissue evidence="3">Ear skin</tissue>
    </source>
</reference>
<feature type="region of interest" description="Disordered" evidence="1">
    <location>
        <begin position="56"/>
        <end position="188"/>
    </location>
</feature>
<accession>A0A8B8S7Z7</accession>
<organism evidence="2 3">
    <name type="scientific">Camelus ferus</name>
    <name type="common">Wild bactrian camel</name>
    <name type="synonym">Camelus bactrianus ferus</name>
    <dbReference type="NCBI Taxonomy" id="419612"/>
    <lineage>
        <taxon>Eukaryota</taxon>
        <taxon>Metazoa</taxon>
        <taxon>Chordata</taxon>
        <taxon>Craniata</taxon>
        <taxon>Vertebrata</taxon>
        <taxon>Euteleostomi</taxon>
        <taxon>Mammalia</taxon>
        <taxon>Eutheria</taxon>
        <taxon>Laurasiatheria</taxon>
        <taxon>Artiodactyla</taxon>
        <taxon>Tylopoda</taxon>
        <taxon>Camelidae</taxon>
        <taxon>Camelus</taxon>
    </lineage>
</organism>
<dbReference type="AlphaFoldDB" id="A0A8B8S7Z7"/>
<feature type="compositionally biased region" description="Low complexity" evidence="1">
    <location>
        <begin position="80"/>
        <end position="95"/>
    </location>
</feature>
<gene>
    <name evidence="3" type="primary">LOC116660461</name>
</gene>
<protein>
    <submittedName>
        <fullName evidence="3">Translation initiation factor IF-2-like</fullName>
    </submittedName>
</protein>
<dbReference type="GeneID" id="116660461"/>
<dbReference type="RefSeq" id="XP_032325895.1">
    <property type="nucleotide sequence ID" value="XM_032470004.1"/>
</dbReference>
<evidence type="ECO:0000256" key="1">
    <source>
        <dbReference type="SAM" id="MobiDB-lite"/>
    </source>
</evidence>
<sequence length="188" mass="18486">MLGVTAQLLGRKDKGRGGAPAAWPRGAGHGAGLRGRGSAPPAASDLDFVLAAGAGGKPVQMGVPRVSPPSRPRALAQMSPAAPGLTAPPTEAAAPAPRPLPRAPLAGPALRAQLGSPRTKASLCRAGSGAPSPQVSPRPAPSHPGGRGPSAPRSIGGPGDLRARTTMSPAPGKSMETARTVTGQMCPL</sequence>
<evidence type="ECO:0000313" key="2">
    <source>
        <dbReference type="Proteomes" id="UP000694856"/>
    </source>
</evidence>
<keyword evidence="2" id="KW-1185">Reference proteome</keyword>
<feature type="compositionally biased region" description="Low complexity" evidence="1">
    <location>
        <begin position="103"/>
        <end position="112"/>
    </location>
</feature>
<proteinExistence type="predicted"/>
<evidence type="ECO:0000313" key="3">
    <source>
        <dbReference type="RefSeq" id="XP_032325895.1"/>
    </source>
</evidence>
<dbReference type="Proteomes" id="UP000694856">
    <property type="component" value="Chromosome 29"/>
</dbReference>
<name>A0A8B8S7Z7_CAMFR</name>